<dbReference type="EMBL" id="CAJVPY010040928">
    <property type="protein sequence ID" value="CAG8806184.1"/>
    <property type="molecule type" value="Genomic_DNA"/>
</dbReference>
<dbReference type="Proteomes" id="UP000789405">
    <property type="component" value="Unassembled WGS sequence"/>
</dbReference>
<organism evidence="1 2">
    <name type="scientific">Dentiscutata erythropus</name>
    <dbReference type="NCBI Taxonomy" id="1348616"/>
    <lineage>
        <taxon>Eukaryota</taxon>
        <taxon>Fungi</taxon>
        <taxon>Fungi incertae sedis</taxon>
        <taxon>Mucoromycota</taxon>
        <taxon>Glomeromycotina</taxon>
        <taxon>Glomeromycetes</taxon>
        <taxon>Diversisporales</taxon>
        <taxon>Gigasporaceae</taxon>
        <taxon>Dentiscutata</taxon>
    </lineage>
</organism>
<gene>
    <name evidence="1" type="ORF">DERYTH_LOCUS24421</name>
</gene>
<name>A0A9N9P5M0_9GLOM</name>
<sequence>EDVNKSLVKDQLNEDINELQIESLSDLKNDIKRLSLSIEHFHDFTIKDKQKKILVKSFNCYLEKEIDPLCNNNLEINNLQRKNLANLFNHLHHFNYNAHLKEIKMQAVNLGLFYINQRNIIGNKTFRKVIKKKENWLEENKHWIKNFVFFIKETLMNKC</sequence>
<proteinExistence type="predicted"/>
<dbReference type="OrthoDB" id="2433294at2759"/>
<evidence type="ECO:0000313" key="1">
    <source>
        <dbReference type="EMBL" id="CAG8806184.1"/>
    </source>
</evidence>
<accession>A0A9N9P5M0</accession>
<evidence type="ECO:0000313" key="2">
    <source>
        <dbReference type="Proteomes" id="UP000789405"/>
    </source>
</evidence>
<reference evidence="1" key="1">
    <citation type="submission" date="2021-06" db="EMBL/GenBank/DDBJ databases">
        <authorList>
            <person name="Kallberg Y."/>
            <person name="Tangrot J."/>
            <person name="Rosling A."/>
        </authorList>
    </citation>
    <scope>NUCLEOTIDE SEQUENCE</scope>
    <source>
        <strain evidence="1">MA453B</strain>
    </source>
</reference>
<keyword evidence="2" id="KW-1185">Reference proteome</keyword>
<protein>
    <submittedName>
        <fullName evidence="1">15822_t:CDS:1</fullName>
    </submittedName>
</protein>
<dbReference type="AlphaFoldDB" id="A0A9N9P5M0"/>
<comment type="caution">
    <text evidence="1">The sequence shown here is derived from an EMBL/GenBank/DDBJ whole genome shotgun (WGS) entry which is preliminary data.</text>
</comment>
<feature type="non-terminal residue" evidence="1">
    <location>
        <position position="1"/>
    </location>
</feature>